<feature type="domain" description="Helicase C-terminal" evidence="9">
    <location>
        <begin position="452"/>
        <end position="612"/>
    </location>
</feature>
<dbReference type="InterPro" id="IPR011545">
    <property type="entry name" value="DEAD/DEAH_box_helicase_dom"/>
</dbReference>
<dbReference type="GO" id="GO:0005524">
    <property type="term" value="F:ATP binding"/>
    <property type="evidence" value="ECO:0007669"/>
    <property type="project" value="UniProtKB-UniRule"/>
</dbReference>
<evidence type="ECO:0000256" key="4">
    <source>
        <dbReference type="ARBA" id="ARBA00022840"/>
    </source>
</evidence>
<evidence type="ECO:0000259" key="8">
    <source>
        <dbReference type="PROSITE" id="PS51192"/>
    </source>
</evidence>
<keyword evidence="3 6" id="KW-0347">Helicase</keyword>
<accession>A0A8H3GFB6</accession>
<proteinExistence type="inferred from homology"/>
<dbReference type="PROSITE" id="PS51194">
    <property type="entry name" value="HELICASE_CTER"/>
    <property type="match status" value="1"/>
</dbReference>
<dbReference type="SMART" id="SM00487">
    <property type="entry name" value="DEXDc"/>
    <property type="match status" value="1"/>
</dbReference>
<feature type="region of interest" description="Disordered" evidence="7">
    <location>
        <begin position="765"/>
        <end position="1423"/>
    </location>
</feature>
<feature type="compositionally biased region" description="Pro residues" evidence="7">
    <location>
        <begin position="767"/>
        <end position="777"/>
    </location>
</feature>
<gene>
    <name evidence="10" type="ORF">RDB_LOCUS60494</name>
</gene>
<feature type="compositionally biased region" description="Basic and acidic residues" evidence="7">
    <location>
        <begin position="68"/>
        <end position="83"/>
    </location>
</feature>
<evidence type="ECO:0000256" key="7">
    <source>
        <dbReference type="SAM" id="MobiDB-lite"/>
    </source>
</evidence>
<dbReference type="PANTHER" id="PTHR24031">
    <property type="entry name" value="RNA HELICASE"/>
    <property type="match status" value="1"/>
</dbReference>
<dbReference type="CDD" id="cd17956">
    <property type="entry name" value="DEADc_DDX51"/>
    <property type="match status" value="1"/>
</dbReference>
<feature type="compositionally biased region" description="Pro residues" evidence="7">
    <location>
        <begin position="1368"/>
        <end position="1378"/>
    </location>
</feature>
<comment type="similarity">
    <text evidence="6">Belongs to the DEAD box helicase family.</text>
</comment>
<protein>
    <recommendedName>
        <fullName evidence="6">ATP-dependent RNA helicase</fullName>
        <ecNumber evidence="6">3.6.4.13</ecNumber>
    </recommendedName>
</protein>
<evidence type="ECO:0000259" key="9">
    <source>
        <dbReference type="PROSITE" id="PS51194"/>
    </source>
</evidence>
<dbReference type="EC" id="3.6.4.13" evidence="6"/>
<keyword evidence="4 6" id="KW-0067">ATP-binding</keyword>
<feature type="compositionally biased region" description="Low complexity" evidence="7">
    <location>
        <begin position="1153"/>
        <end position="1170"/>
    </location>
</feature>
<feature type="compositionally biased region" description="Acidic residues" evidence="7">
    <location>
        <begin position="921"/>
        <end position="932"/>
    </location>
</feature>
<feature type="region of interest" description="Disordered" evidence="7">
    <location>
        <begin position="702"/>
        <end position="736"/>
    </location>
</feature>
<feature type="compositionally biased region" description="Low complexity" evidence="7">
    <location>
        <begin position="847"/>
        <end position="881"/>
    </location>
</feature>
<reference evidence="10" key="1">
    <citation type="submission" date="2021-01" db="EMBL/GenBank/DDBJ databases">
        <authorList>
            <person name="Kaushik A."/>
        </authorList>
    </citation>
    <scope>NUCLEOTIDE SEQUENCE</scope>
    <source>
        <strain evidence="10">AG4-R118</strain>
    </source>
</reference>
<dbReference type="Gene3D" id="3.40.50.300">
    <property type="entry name" value="P-loop containing nucleotide triphosphate hydrolases"/>
    <property type="match status" value="2"/>
</dbReference>
<dbReference type="PROSITE" id="PS51192">
    <property type="entry name" value="HELICASE_ATP_BIND_1"/>
    <property type="match status" value="1"/>
</dbReference>
<keyword evidence="2 6" id="KW-0378">Hydrolase</keyword>
<evidence type="ECO:0000256" key="1">
    <source>
        <dbReference type="ARBA" id="ARBA00022741"/>
    </source>
</evidence>
<feature type="compositionally biased region" description="Acidic residues" evidence="7">
    <location>
        <begin position="1388"/>
        <end position="1398"/>
    </location>
</feature>
<feature type="compositionally biased region" description="Low complexity" evidence="7">
    <location>
        <begin position="778"/>
        <end position="787"/>
    </location>
</feature>
<feature type="compositionally biased region" description="Basic residues" evidence="7">
    <location>
        <begin position="1111"/>
        <end position="1120"/>
    </location>
</feature>
<feature type="compositionally biased region" description="Basic residues" evidence="7">
    <location>
        <begin position="1191"/>
        <end position="1202"/>
    </location>
</feature>
<dbReference type="InterPro" id="IPR027417">
    <property type="entry name" value="P-loop_NTPase"/>
</dbReference>
<evidence type="ECO:0000313" key="10">
    <source>
        <dbReference type="EMBL" id="CAE6447241.1"/>
    </source>
</evidence>
<sequence>MVQTTATPKTKSKARYLKAKKERRKKRLKAAAVAGNVPSRKHTHSASEDGSSSDEEVDRVPEIVTEEDALKESPPPEHLSEPPKRKRQQSNNEREPSPLDRDEDESMTEVPLGSSPRPTSPVELPTLPAFPLPIQPAPPSKAILALQGLDKAILDAEVIDPKATARVSIPGEHDLLDLGISDRMRERLVELGIESLFAVQTVLLPFLMSTKDLHCPYDPPRDACVSAPTGSGKTLAYVVPITEILSARIVARLRALVVLPTRELAVQVRETFDAVAKGRGLKIAVATGQHSFAHEQSQLVYTSPPSAIHSAPQYHSKIDILICTPGRLIDHLHGTPGFTLEHLRFLVIDEADRLITQSFQDWLAHVLEATQPSKLNFPVTELDEPYHSSCQKLLFSATLTHDPSKIVPLGLRDPRYFVVGDQTGVGAEEETFAFPDTLTEHMCVCSPADKPLVLFHLVHTHGVRNALIFTKSAESTTRLVHLFEFFEAARNLGSPEESKGVTIQAYSSDLSSQERKSVIERFKEGKIDLLVCSDLVARGVDISHVTHVVSYDIPVDMRKYVHRVGRTARAGRKGDAWALVEDQEARYFKLMLKRAGHIDAIKKLRTKESDLTPLQAHYETALQNLKKVPAKSLGIVSDSEGEEEHAEITMDAMFEREVNAARSSDPRDWPHFNQPATIATNLSSNISQFNTLPGQAATMQTESSAISDFDSSATNARPRARPRMRPVPPPDQASSIDAFPTFPTTVPSAPETVASPNNSMVQGVPIAGPPSLPPSSLPGPDSSSSMPIPTFPTSKSPLRPLATPLIHEVTTTSSSVMPPAPGSETAPIAPKRARPKMRPPPPPEPEVTPVTATTTSSSAIITSSSAEPNTASTGATSVSSTNKSNPSRTSALDDAEEYRGRGARRIAQPSKPTLPCPPPDADVDVGDPEDNNVNDIIMLISSDDEYGGSKAKAKAKPKPKPKPRKKDASKTDSTDIPGEQIPPAKTASKSKRSKLLSSDDEFGKWDTTIPGGSAPTERRNKAGSPNEGGASVQPVISTTIDPPNPNPADGSGYRRATSSPLSSPGRSPERKRKDPPKPAAGETTVPSPIKKARKSGFVGVVLTGPSSDGKKPKRAKKKSAKATALEDDGTANDQAYVPPALSSVADTSTSVAPSESAKTKTTPPTSSGPSMVAPEPEIAMDVDAAPVPAKKQSKKRAPKGKKATAAEESVTADGSAQEDPAPKKGAKGKGKGKGKQQDETPTSAVANDEATGASSSNPDAGAVQATSSNPSSNNVPQPTSSNPSAAPTQTPAPKPKPKPRHSTTSTAMPVAMGASGALLRSASGKSTERPLSETIRNALGVTGSPAPRMGLSRRGSSKITPLLAFRGAPPPPPPPMPKKPTKKKKGDSDDEDSEEGPEWEGLTEKQKEKKRREKEMAGWYSDG</sequence>
<feature type="compositionally biased region" description="Polar residues" evidence="7">
    <location>
        <begin position="1056"/>
        <end position="1065"/>
    </location>
</feature>
<comment type="caution">
    <text evidence="10">The sequence shown here is derived from an EMBL/GenBank/DDBJ whole genome shotgun (WGS) entry which is preliminary data.</text>
</comment>
<comment type="catalytic activity">
    <reaction evidence="6">
        <text>ATP + H2O = ADP + phosphate + H(+)</text>
        <dbReference type="Rhea" id="RHEA:13065"/>
        <dbReference type="ChEBI" id="CHEBI:15377"/>
        <dbReference type="ChEBI" id="CHEBI:15378"/>
        <dbReference type="ChEBI" id="CHEBI:30616"/>
        <dbReference type="ChEBI" id="CHEBI:43474"/>
        <dbReference type="ChEBI" id="CHEBI:456216"/>
        <dbReference type="EC" id="3.6.4.13"/>
    </reaction>
</comment>
<dbReference type="EMBL" id="CAJMWX010001032">
    <property type="protein sequence ID" value="CAE6447241.1"/>
    <property type="molecule type" value="Genomic_DNA"/>
</dbReference>
<evidence type="ECO:0000256" key="5">
    <source>
        <dbReference type="ARBA" id="ARBA00022884"/>
    </source>
</evidence>
<feature type="compositionally biased region" description="Polar residues" evidence="7">
    <location>
        <begin position="702"/>
        <end position="715"/>
    </location>
</feature>
<feature type="compositionally biased region" description="Basic and acidic residues" evidence="7">
    <location>
        <begin position="1067"/>
        <end position="1076"/>
    </location>
</feature>
<feature type="compositionally biased region" description="Low complexity" evidence="7">
    <location>
        <begin position="1267"/>
        <end position="1291"/>
    </location>
</feature>
<dbReference type="GO" id="GO:0003724">
    <property type="term" value="F:RNA helicase activity"/>
    <property type="evidence" value="ECO:0007669"/>
    <property type="project" value="UniProtKB-EC"/>
</dbReference>
<dbReference type="CDD" id="cd18787">
    <property type="entry name" value="SF2_C_DEAD"/>
    <property type="match status" value="1"/>
</dbReference>
<organism evidence="10 11">
    <name type="scientific">Rhizoctonia solani</name>
    <dbReference type="NCBI Taxonomy" id="456999"/>
    <lineage>
        <taxon>Eukaryota</taxon>
        <taxon>Fungi</taxon>
        <taxon>Dikarya</taxon>
        <taxon>Basidiomycota</taxon>
        <taxon>Agaricomycotina</taxon>
        <taxon>Agaricomycetes</taxon>
        <taxon>Cantharellales</taxon>
        <taxon>Ceratobasidiaceae</taxon>
        <taxon>Rhizoctonia</taxon>
    </lineage>
</organism>
<feature type="region of interest" description="Disordered" evidence="7">
    <location>
        <begin position="1"/>
        <end position="124"/>
    </location>
</feature>
<feature type="compositionally biased region" description="Basic residues" evidence="7">
    <location>
        <begin position="951"/>
        <end position="965"/>
    </location>
</feature>
<dbReference type="GO" id="GO:0003723">
    <property type="term" value="F:RNA binding"/>
    <property type="evidence" value="ECO:0007669"/>
    <property type="project" value="UniProtKB-UniRule"/>
</dbReference>
<dbReference type="GO" id="GO:0016787">
    <property type="term" value="F:hydrolase activity"/>
    <property type="evidence" value="ECO:0007669"/>
    <property type="project" value="UniProtKB-KW"/>
</dbReference>
<evidence type="ECO:0000256" key="6">
    <source>
        <dbReference type="RuleBase" id="RU365068"/>
    </source>
</evidence>
<evidence type="ECO:0000256" key="2">
    <source>
        <dbReference type="ARBA" id="ARBA00022801"/>
    </source>
</evidence>
<comment type="function">
    <text evidence="6">RNA helicase.</text>
</comment>
<comment type="domain">
    <text evidence="6">The Q motif is unique to and characteristic of the DEAD box family of RNA helicases and controls ATP binding and hydrolysis.</text>
</comment>
<keyword evidence="5 6" id="KW-0694">RNA-binding</keyword>
<evidence type="ECO:0000256" key="3">
    <source>
        <dbReference type="ARBA" id="ARBA00022806"/>
    </source>
</evidence>
<feature type="domain" description="Helicase ATP-binding" evidence="8">
    <location>
        <begin position="214"/>
        <end position="417"/>
    </location>
</feature>
<dbReference type="Proteomes" id="UP000663888">
    <property type="component" value="Unassembled WGS sequence"/>
</dbReference>
<dbReference type="InterPro" id="IPR001650">
    <property type="entry name" value="Helicase_C-like"/>
</dbReference>
<feature type="compositionally biased region" description="Basic residues" evidence="7">
    <location>
        <begin position="10"/>
        <end position="29"/>
    </location>
</feature>
<dbReference type="SMART" id="SM00490">
    <property type="entry name" value="HELICc"/>
    <property type="match status" value="1"/>
</dbReference>
<dbReference type="InterPro" id="IPR014001">
    <property type="entry name" value="Helicase_ATP-bd"/>
</dbReference>
<dbReference type="Pfam" id="PF00270">
    <property type="entry name" value="DEAD"/>
    <property type="match status" value="1"/>
</dbReference>
<dbReference type="InterPro" id="IPR000629">
    <property type="entry name" value="RNA-helicase_DEAD-box_CS"/>
</dbReference>
<feature type="compositionally biased region" description="Basic residues" evidence="7">
    <location>
        <begin position="1224"/>
        <end position="1234"/>
    </location>
</feature>
<dbReference type="SUPFAM" id="SSF52540">
    <property type="entry name" value="P-loop containing nucleoside triphosphate hydrolases"/>
    <property type="match status" value="1"/>
</dbReference>
<dbReference type="Pfam" id="PF00271">
    <property type="entry name" value="Helicase_C"/>
    <property type="match status" value="1"/>
</dbReference>
<evidence type="ECO:0000313" key="11">
    <source>
        <dbReference type="Proteomes" id="UP000663888"/>
    </source>
</evidence>
<keyword evidence="1 6" id="KW-0547">Nucleotide-binding</keyword>
<name>A0A8H3GFB6_9AGAM</name>
<dbReference type="PROSITE" id="PS00039">
    <property type="entry name" value="DEAD_ATP_HELICASE"/>
    <property type="match status" value="1"/>
</dbReference>